<gene>
    <name evidence="2" type="ORF">AGABI1DRAFT_100608</name>
</gene>
<dbReference type="GO" id="GO:0016787">
    <property type="term" value="F:hydrolase activity"/>
    <property type="evidence" value="ECO:0007669"/>
    <property type="project" value="InterPro"/>
</dbReference>
<protein>
    <recommendedName>
        <fullName evidence="1">Dienelactone hydrolase domain-containing protein</fullName>
    </recommendedName>
</protein>
<dbReference type="InParanoid" id="K5XWS4"/>
<dbReference type="GeneID" id="18821777"/>
<dbReference type="AlphaFoldDB" id="K5XWS4"/>
<proteinExistence type="predicted"/>
<dbReference type="PANTHER" id="PTHR17630:SF44">
    <property type="entry name" value="PROTEIN AIM2"/>
    <property type="match status" value="1"/>
</dbReference>
<dbReference type="SUPFAM" id="SSF53474">
    <property type="entry name" value="alpha/beta-Hydrolases"/>
    <property type="match status" value="1"/>
</dbReference>
<evidence type="ECO:0000313" key="3">
    <source>
        <dbReference type="Proteomes" id="UP000008493"/>
    </source>
</evidence>
<organism evidence="2 3">
    <name type="scientific">Agaricus bisporus var. burnettii (strain JB137-S8 / ATCC MYA-4627 / FGSC 10392)</name>
    <name type="common">White button mushroom</name>
    <dbReference type="NCBI Taxonomy" id="597362"/>
    <lineage>
        <taxon>Eukaryota</taxon>
        <taxon>Fungi</taxon>
        <taxon>Dikarya</taxon>
        <taxon>Basidiomycota</taxon>
        <taxon>Agaricomycotina</taxon>
        <taxon>Agaricomycetes</taxon>
        <taxon>Agaricomycetidae</taxon>
        <taxon>Agaricales</taxon>
        <taxon>Agaricineae</taxon>
        <taxon>Agaricaceae</taxon>
        <taxon>Agaricus</taxon>
    </lineage>
</organism>
<dbReference type="PANTHER" id="PTHR17630">
    <property type="entry name" value="DIENELACTONE HYDROLASE"/>
    <property type="match status" value="1"/>
</dbReference>
<dbReference type="EMBL" id="JH971390">
    <property type="protein sequence ID" value="EKM79695.1"/>
    <property type="molecule type" value="Genomic_DNA"/>
</dbReference>
<accession>K5XWS4</accession>
<dbReference type="Proteomes" id="UP000008493">
    <property type="component" value="Unassembled WGS sequence"/>
</dbReference>
<name>K5XWS4_AGABU</name>
<dbReference type="InterPro" id="IPR002925">
    <property type="entry name" value="Dienelactn_hydro"/>
</dbReference>
<dbReference type="RefSeq" id="XP_007330294.1">
    <property type="nucleotide sequence ID" value="XM_007330232.1"/>
</dbReference>
<sequence length="238" mass="26945">MLTTCLPYRDSKVHTPVGRVRHEGTPEGEMLTVDGVRVYIAKPIVDYPKDKAVLFLTDAFGLELVNNMLLADDFSRNGFYGFNVRKWISNHTAEFTLPPLNKVIAWLEQQGVKHFAAVGYCFGGCYTFYLAFENRIEVAVVWHPSLLKVPEDFEHYLQKSHAPLLVNSCTVDVQFPLEAQEQADNILGDGKFAPGYKRIYFEGCTHGFAVRGDMSDPKTKAGKEGSFKATVEWLFKYF</sequence>
<dbReference type="KEGG" id="abp:AGABI1DRAFT100608"/>
<feature type="domain" description="Dienelactone hydrolase" evidence="1">
    <location>
        <begin position="100"/>
        <end position="237"/>
    </location>
</feature>
<dbReference type="OrthoDB" id="17560at2759"/>
<evidence type="ECO:0000313" key="2">
    <source>
        <dbReference type="EMBL" id="EKM79695.1"/>
    </source>
</evidence>
<dbReference type="HOGENOM" id="CLU_054590_2_2_1"/>
<dbReference type="OMA" id="GDNPHTP"/>
<dbReference type="Pfam" id="PF01738">
    <property type="entry name" value="DLH"/>
    <property type="match status" value="1"/>
</dbReference>
<reference evidence="3" key="1">
    <citation type="journal article" date="2012" name="Proc. Natl. Acad. Sci. U.S.A.">
        <title>Genome sequence of the button mushroom Agaricus bisporus reveals mechanisms governing adaptation to a humic-rich ecological niche.</title>
        <authorList>
            <person name="Morin E."/>
            <person name="Kohler A."/>
            <person name="Baker A.R."/>
            <person name="Foulongne-Oriol M."/>
            <person name="Lombard V."/>
            <person name="Nagy L.G."/>
            <person name="Ohm R.A."/>
            <person name="Patyshakuliyeva A."/>
            <person name="Brun A."/>
            <person name="Aerts A.L."/>
            <person name="Bailey A.M."/>
            <person name="Billette C."/>
            <person name="Coutinho P.M."/>
            <person name="Deakin G."/>
            <person name="Doddapaneni H."/>
            <person name="Floudas D."/>
            <person name="Grimwood J."/>
            <person name="Hilden K."/>
            <person name="Kuees U."/>
            <person name="LaButti K.M."/>
            <person name="Lapidus A."/>
            <person name="Lindquist E.A."/>
            <person name="Lucas S.M."/>
            <person name="Murat C."/>
            <person name="Riley R.W."/>
            <person name="Salamov A.A."/>
            <person name="Schmutz J."/>
            <person name="Subramanian V."/>
            <person name="Woesten H.A.B."/>
            <person name="Xu J."/>
            <person name="Eastwood D.C."/>
            <person name="Foster G.D."/>
            <person name="Sonnenberg A.S."/>
            <person name="Cullen D."/>
            <person name="de Vries R.P."/>
            <person name="Lundell T."/>
            <person name="Hibbett D.S."/>
            <person name="Henrissat B."/>
            <person name="Burton K.S."/>
            <person name="Kerrigan R.W."/>
            <person name="Challen M.P."/>
            <person name="Grigoriev I.V."/>
            <person name="Martin F."/>
        </authorList>
    </citation>
    <scope>NUCLEOTIDE SEQUENCE [LARGE SCALE GENOMIC DNA]</scope>
    <source>
        <strain evidence="3">JB137-S8 / ATCC MYA-4627 / FGSC 10392</strain>
    </source>
</reference>
<keyword evidence="3" id="KW-1185">Reference proteome</keyword>
<dbReference type="InterPro" id="IPR029058">
    <property type="entry name" value="AB_hydrolase_fold"/>
</dbReference>
<dbReference type="Gene3D" id="3.40.50.1820">
    <property type="entry name" value="alpha/beta hydrolase"/>
    <property type="match status" value="1"/>
</dbReference>
<evidence type="ECO:0000259" key="1">
    <source>
        <dbReference type="Pfam" id="PF01738"/>
    </source>
</evidence>
<dbReference type="eggNOG" id="KOG3043">
    <property type="taxonomic scope" value="Eukaryota"/>
</dbReference>
<dbReference type="STRING" id="597362.K5XWS4"/>